<dbReference type="AlphaFoldDB" id="A0A0J8VPL0"/>
<organism evidence="2 3">
    <name type="scientific">Franconibacter pulveris</name>
    <dbReference type="NCBI Taxonomy" id="435910"/>
    <lineage>
        <taxon>Bacteria</taxon>
        <taxon>Pseudomonadati</taxon>
        <taxon>Pseudomonadota</taxon>
        <taxon>Gammaproteobacteria</taxon>
        <taxon>Enterobacterales</taxon>
        <taxon>Enterobacteriaceae</taxon>
        <taxon>Franconibacter</taxon>
    </lineage>
</organism>
<proteinExistence type="predicted"/>
<feature type="signal peptide" evidence="1">
    <location>
        <begin position="1"/>
        <end position="22"/>
    </location>
</feature>
<evidence type="ECO:0000313" key="3">
    <source>
        <dbReference type="Proteomes" id="UP000037315"/>
    </source>
</evidence>
<feature type="chain" id="PRO_5005311167" evidence="1">
    <location>
        <begin position="23"/>
        <end position="112"/>
    </location>
</feature>
<evidence type="ECO:0000256" key="1">
    <source>
        <dbReference type="SAM" id="SignalP"/>
    </source>
</evidence>
<dbReference type="Proteomes" id="UP000037315">
    <property type="component" value="Unassembled WGS sequence"/>
</dbReference>
<reference evidence="2 3" key="1">
    <citation type="submission" date="2015-06" db="EMBL/GenBank/DDBJ databases">
        <title>Genome sequencing of Cronobacter sp. strain DJ34 isolated from petroleum contaminated sludge of Duliajan Oil Fields, Assam, India.</title>
        <authorList>
            <person name="Pal S."/>
            <person name="Banerjee T.D."/>
            <person name="Roy A."/>
            <person name="Sar P."/>
            <person name="Kazy S.K."/>
        </authorList>
    </citation>
    <scope>NUCLEOTIDE SEQUENCE [LARGE SCALE GENOMIC DNA]</scope>
    <source>
        <strain evidence="2 3">DJ34</strain>
    </source>
</reference>
<comment type="caution">
    <text evidence="2">The sequence shown here is derived from an EMBL/GenBank/DDBJ whole genome shotgun (WGS) entry which is preliminary data.</text>
</comment>
<evidence type="ECO:0000313" key="2">
    <source>
        <dbReference type="EMBL" id="KMV35383.1"/>
    </source>
</evidence>
<dbReference type="PATRIC" id="fig|1656095.3.peg.1479"/>
<protein>
    <submittedName>
        <fullName evidence="2">Uncharacterized protein</fullName>
    </submittedName>
</protein>
<dbReference type="EMBL" id="LFEJ01000011">
    <property type="protein sequence ID" value="KMV35383.1"/>
    <property type="molecule type" value="Genomic_DNA"/>
</dbReference>
<accession>A0A0J8VPL0</accession>
<keyword evidence="1" id="KW-0732">Signal</keyword>
<gene>
    <name evidence="2" type="ORF">ACH50_06950</name>
</gene>
<name>A0A0J8VPL0_9ENTR</name>
<sequence>MRTPTRALTIALLLSASGLATASSLEDQVIDLSCPSNVRGTLHMNNSWEDGYFSVRGFGVLALRSFEQQNREQAVLTFSNGDVRAKIRTWVKDNVIHFYLWDQGGWKSCDWQ</sequence>
<keyword evidence="3" id="KW-1185">Reference proteome</keyword>
<dbReference type="OrthoDB" id="4089424at1224"/>
<dbReference type="RefSeq" id="WP_048887663.1">
    <property type="nucleotide sequence ID" value="NZ_LFEJ01000011.1"/>
</dbReference>